<dbReference type="Proteomes" id="UP001595530">
    <property type="component" value="Unassembled WGS sequence"/>
</dbReference>
<dbReference type="EMBL" id="JBHRTP010000080">
    <property type="protein sequence ID" value="MFC3110496.1"/>
    <property type="molecule type" value="Genomic_DNA"/>
</dbReference>
<keyword evidence="7" id="KW-1185">Reference proteome</keyword>
<proteinExistence type="predicted"/>
<gene>
    <name evidence="6" type="ORF">ACFOFO_21445</name>
</gene>
<dbReference type="PANTHER" id="PTHR43847:SF1">
    <property type="entry name" value="BLL3993 PROTEIN"/>
    <property type="match status" value="1"/>
</dbReference>
<keyword evidence="3 5" id="KW-1133">Transmembrane helix</keyword>
<dbReference type="EC" id="2.1.1.334" evidence="6"/>
<name>A0ABV7F8D9_9BURK</name>
<evidence type="ECO:0000256" key="3">
    <source>
        <dbReference type="ARBA" id="ARBA00022989"/>
    </source>
</evidence>
<dbReference type="Gene3D" id="1.20.120.1630">
    <property type="match status" value="1"/>
</dbReference>
<dbReference type="GO" id="GO:0004671">
    <property type="term" value="F:protein C-terminal S-isoprenylcysteine carboxyl O-methyltransferase activity"/>
    <property type="evidence" value="ECO:0007669"/>
    <property type="project" value="UniProtKB-EC"/>
</dbReference>
<evidence type="ECO:0000256" key="2">
    <source>
        <dbReference type="ARBA" id="ARBA00022692"/>
    </source>
</evidence>
<dbReference type="PANTHER" id="PTHR43847">
    <property type="entry name" value="BLL3993 PROTEIN"/>
    <property type="match status" value="1"/>
</dbReference>
<dbReference type="GO" id="GO:0032259">
    <property type="term" value="P:methylation"/>
    <property type="evidence" value="ECO:0007669"/>
    <property type="project" value="UniProtKB-KW"/>
</dbReference>
<dbReference type="InterPro" id="IPR007318">
    <property type="entry name" value="Phopholipid_MeTrfase"/>
</dbReference>
<sequence>MTHTKEDKMGHRGESWVIMQVALLTLFLVVPRIGAAWPSPDMFRLAGWAFVVTGILLMAWSAHNLGRSLTPFPHPRPQGQLVTNGAYRFVRHPMYFAILIGGLGWALVTFSPLRLVLVPALFIFFDLKARREEIWLQEQYPDYASYKSRVKKLVPWIY</sequence>
<comment type="subcellular location">
    <subcellularLocation>
        <location evidence="1">Endomembrane system</location>
        <topology evidence="1">Multi-pass membrane protein</topology>
    </subcellularLocation>
</comment>
<protein>
    <submittedName>
        <fullName evidence="6">Methyltransferase family protein</fullName>
        <ecNumber evidence="6">2.1.1.100</ecNumber>
        <ecNumber evidence="6">2.1.1.334</ecNumber>
    </submittedName>
</protein>
<comment type="caution">
    <text evidence="6">The sequence shown here is derived from an EMBL/GenBank/DDBJ whole genome shotgun (WGS) entry which is preliminary data.</text>
</comment>
<evidence type="ECO:0000256" key="4">
    <source>
        <dbReference type="ARBA" id="ARBA00023136"/>
    </source>
</evidence>
<feature type="transmembrane region" description="Helical" evidence="5">
    <location>
        <begin position="15"/>
        <end position="33"/>
    </location>
</feature>
<keyword evidence="4 5" id="KW-0472">Membrane</keyword>
<evidence type="ECO:0000313" key="7">
    <source>
        <dbReference type="Proteomes" id="UP001595530"/>
    </source>
</evidence>
<keyword evidence="6" id="KW-0489">Methyltransferase</keyword>
<accession>A0ABV7F8D9</accession>
<feature type="transmembrane region" description="Helical" evidence="5">
    <location>
        <begin position="94"/>
        <end position="125"/>
    </location>
</feature>
<keyword evidence="6" id="KW-0808">Transferase</keyword>
<evidence type="ECO:0000256" key="1">
    <source>
        <dbReference type="ARBA" id="ARBA00004127"/>
    </source>
</evidence>
<dbReference type="EC" id="2.1.1.100" evidence="6"/>
<dbReference type="Pfam" id="PF04191">
    <property type="entry name" value="PEMT"/>
    <property type="match status" value="1"/>
</dbReference>
<organism evidence="6 7">
    <name type="scientific">Undibacterium arcticum</name>
    <dbReference type="NCBI Taxonomy" id="1762892"/>
    <lineage>
        <taxon>Bacteria</taxon>
        <taxon>Pseudomonadati</taxon>
        <taxon>Pseudomonadota</taxon>
        <taxon>Betaproteobacteria</taxon>
        <taxon>Burkholderiales</taxon>
        <taxon>Oxalobacteraceae</taxon>
        <taxon>Undibacterium</taxon>
    </lineage>
</organism>
<dbReference type="RefSeq" id="WP_390323203.1">
    <property type="nucleotide sequence ID" value="NZ_JBHRTP010000080.1"/>
</dbReference>
<dbReference type="InterPro" id="IPR052527">
    <property type="entry name" value="Metal_cation-efflux_comp"/>
</dbReference>
<evidence type="ECO:0000256" key="5">
    <source>
        <dbReference type="SAM" id="Phobius"/>
    </source>
</evidence>
<keyword evidence="2 5" id="KW-0812">Transmembrane</keyword>
<evidence type="ECO:0000313" key="6">
    <source>
        <dbReference type="EMBL" id="MFC3110496.1"/>
    </source>
</evidence>
<feature type="transmembrane region" description="Helical" evidence="5">
    <location>
        <begin position="45"/>
        <end position="63"/>
    </location>
</feature>
<reference evidence="7" key="1">
    <citation type="journal article" date="2019" name="Int. J. Syst. Evol. Microbiol.">
        <title>The Global Catalogue of Microorganisms (GCM) 10K type strain sequencing project: providing services to taxonomists for standard genome sequencing and annotation.</title>
        <authorList>
            <consortium name="The Broad Institute Genomics Platform"/>
            <consortium name="The Broad Institute Genome Sequencing Center for Infectious Disease"/>
            <person name="Wu L."/>
            <person name="Ma J."/>
        </authorList>
    </citation>
    <scope>NUCLEOTIDE SEQUENCE [LARGE SCALE GENOMIC DNA]</scope>
    <source>
        <strain evidence="7">KCTC 42986</strain>
    </source>
</reference>